<feature type="compositionally biased region" description="Basic and acidic residues" evidence="7">
    <location>
        <begin position="799"/>
        <end position="818"/>
    </location>
</feature>
<evidence type="ECO:0000256" key="7">
    <source>
        <dbReference type="SAM" id="MobiDB-lite"/>
    </source>
</evidence>
<dbReference type="PANTHER" id="PTHR11662:SF457">
    <property type="entry name" value="MAJOR FACILITATOR SUPERFAMILY TRANSPORTER 3"/>
    <property type="match status" value="1"/>
</dbReference>
<name>A0A7R8WNF4_9CRUS</name>
<feature type="transmembrane region" description="Helical" evidence="8">
    <location>
        <begin position="442"/>
        <end position="461"/>
    </location>
</feature>
<dbReference type="OrthoDB" id="2985014at2759"/>
<organism evidence="9">
    <name type="scientific">Cyprideis torosa</name>
    <dbReference type="NCBI Taxonomy" id="163714"/>
    <lineage>
        <taxon>Eukaryota</taxon>
        <taxon>Metazoa</taxon>
        <taxon>Ecdysozoa</taxon>
        <taxon>Arthropoda</taxon>
        <taxon>Crustacea</taxon>
        <taxon>Oligostraca</taxon>
        <taxon>Ostracoda</taxon>
        <taxon>Podocopa</taxon>
        <taxon>Podocopida</taxon>
        <taxon>Cytherocopina</taxon>
        <taxon>Cytheroidea</taxon>
        <taxon>Cytherideidae</taxon>
        <taxon>Cyprideis</taxon>
    </lineage>
</organism>
<dbReference type="InterPro" id="IPR050382">
    <property type="entry name" value="MFS_Na/Anion_cotransporter"/>
</dbReference>
<feature type="transmembrane region" description="Helical" evidence="8">
    <location>
        <begin position="602"/>
        <end position="622"/>
    </location>
</feature>
<evidence type="ECO:0000256" key="8">
    <source>
        <dbReference type="SAM" id="Phobius"/>
    </source>
</evidence>
<proteinExistence type="predicted"/>
<keyword evidence="4" id="KW-0769">Symport</keyword>
<dbReference type="PANTHER" id="PTHR11662">
    <property type="entry name" value="SOLUTE CARRIER FAMILY 17"/>
    <property type="match status" value="1"/>
</dbReference>
<dbReference type="GO" id="GO:0006820">
    <property type="term" value="P:monoatomic anion transport"/>
    <property type="evidence" value="ECO:0007669"/>
    <property type="project" value="TreeGrafter"/>
</dbReference>
<dbReference type="CDD" id="cd17318">
    <property type="entry name" value="MFS_SLC17"/>
    <property type="match status" value="1"/>
</dbReference>
<keyword evidence="3 8" id="KW-0812">Transmembrane</keyword>
<evidence type="ECO:0000256" key="5">
    <source>
        <dbReference type="ARBA" id="ARBA00022989"/>
    </source>
</evidence>
<keyword evidence="5 8" id="KW-1133">Transmembrane helix</keyword>
<evidence type="ECO:0000256" key="4">
    <source>
        <dbReference type="ARBA" id="ARBA00022847"/>
    </source>
</evidence>
<dbReference type="GO" id="GO:0016020">
    <property type="term" value="C:membrane"/>
    <property type="evidence" value="ECO:0007669"/>
    <property type="project" value="UniProtKB-SubCell"/>
</dbReference>
<feature type="transmembrane region" description="Helical" evidence="8">
    <location>
        <begin position="772"/>
        <end position="792"/>
    </location>
</feature>
<dbReference type="FunFam" id="1.20.1250.20:FF:000003">
    <property type="entry name" value="Solute carrier family 17 member 3"/>
    <property type="match status" value="1"/>
</dbReference>
<reference evidence="9" key="1">
    <citation type="submission" date="2020-11" db="EMBL/GenBank/DDBJ databases">
        <authorList>
            <person name="Tran Van P."/>
        </authorList>
    </citation>
    <scope>NUCLEOTIDE SEQUENCE</scope>
</reference>
<feature type="transmembrane region" description="Helical" evidence="8">
    <location>
        <begin position="678"/>
        <end position="696"/>
    </location>
</feature>
<sequence length="860" mass="94390">QGEFDWDTSTQGLILGSFFWGYIFTQIPGGVLSKILGGKWVFGVGMLVTSVFTLLTPMAARMGVWALLCVRFVEGLGEGVAFPSMHCLMSHWVPPLHRSRYSAFIYLDRVTKDRVTKDRVTKDLVTKDLVTKDLVTKDLVTKDRVTKDLTTDFSWNAGCPFGTVLALSTSGLLASSSWRWPSVFYVWGVLGLLWVCAWLLLISETPNTHPRIKASERREIKEALGASVLLSTAQAQPIPYREIVKSWPFWAILVAHFGQNWGFYTLLTEIPTYLNNVLRVDLTHNGFLSSLPYLAMFLVGNVCSHIVDRFRERGFATGLVRKVANSAGEFRDTVERERGFATGLVRKVANSAAFLVPALALSCISYFGCNVVLVVAMLTATVGFMGMGHSGFNVNHLDIAPNFSGVLLGLTNCAATVPGILAPYVTGLIVHGDENSFVRWRTVFLIAAGILVLANLFYVMFASGVEQPWNRYTGTSDEIDDLGGGEFLGPSIRQLSASERLHVIRFVPCRCTIGAPVGTVISLAVSGVLASSSWGWPSVFYVFGLLGVLWFVGWAFFVYETPADHPRISDAEKREIRLSLGNSVHQESHKQDIPYKAICTSVPFWAIFVAHTCFTWGFYTLLTQIPTFMNAVLRVKLAENGLLSSLPYLAMFLVGNAGSQAIDHARSKGMRTVVARKLANSISFLIPAACLVGVSYMGCDVAGVVTVFTVCVGFFGLYHTGFNCNHLDIAPNFAGYLMGITNTAGTVSGILAPYVTGLIIDGKEHHVEQWRIVFYISAVVFFVGNTVFLLYASGEEQPWNRHGQDQEEDVEKPRKDGQKTNASMGVNGGVVNGTVNEGYQENYDGAGEANEAYIEESTKM</sequence>
<evidence type="ECO:0000256" key="2">
    <source>
        <dbReference type="ARBA" id="ARBA00022448"/>
    </source>
</evidence>
<dbReference type="EMBL" id="OB664461">
    <property type="protein sequence ID" value="CAD7232279.1"/>
    <property type="molecule type" value="Genomic_DNA"/>
</dbReference>
<dbReference type="InterPro" id="IPR036259">
    <property type="entry name" value="MFS_trans_sf"/>
</dbReference>
<comment type="subcellular location">
    <subcellularLocation>
        <location evidence="1">Membrane</location>
        <topology evidence="1">Multi-pass membrane protein</topology>
    </subcellularLocation>
</comment>
<feature type="transmembrane region" description="Helical" evidence="8">
    <location>
        <begin position="12"/>
        <end position="33"/>
    </location>
</feature>
<dbReference type="Pfam" id="PF07690">
    <property type="entry name" value="MFS_1"/>
    <property type="match status" value="3"/>
</dbReference>
<dbReference type="Gene3D" id="1.20.1250.20">
    <property type="entry name" value="MFS general substrate transporter like domains"/>
    <property type="match status" value="4"/>
</dbReference>
<feature type="transmembrane region" description="Helical" evidence="8">
    <location>
        <begin position="40"/>
        <end position="60"/>
    </location>
</feature>
<keyword evidence="2" id="KW-0813">Transport</keyword>
<evidence type="ECO:0000313" key="9">
    <source>
        <dbReference type="EMBL" id="CAD7232279.1"/>
    </source>
</evidence>
<feature type="transmembrane region" description="Helical" evidence="8">
    <location>
        <begin position="407"/>
        <end position="430"/>
    </location>
</feature>
<evidence type="ECO:0000256" key="6">
    <source>
        <dbReference type="ARBA" id="ARBA00023136"/>
    </source>
</evidence>
<dbReference type="GO" id="GO:0015293">
    <property type="term" value="F:symporter activity"/>
    <property type="evidence" value="ECO:0007669"/>
    <property type="project" value="UniProtKB-KW"/>
</dbReference>
<keyword evidence="6 8" id="KW-0472">Membrane</keyword>
<feature type="region of interest" description="Disordered" evidence="7">
    <location>
        <begin position="799"/>
        <end position="830"/>
    </location>
</feature>
<dbReference type="AlphaFoldDB" id="A0A7R8WNF4"/>
<feature type="transmembrane region" description="Helical" evidence="8">
    <location>
        <begin position="184"/>
        <end position="203"/>
    </location>
</feature>
<dbReference type="InterPro" id="IPR011701">
    <property type="entry name" value="MFS"/>
</dbReference>
<dbReference type="InterPro" id="IPR020846">
    <property type="entry name" value="MFS_dom"/>
</dbReference>
<dbReference type="PROSITE" id="PS50850">
    <property type="entry name" value="MFS"/>
    <property type="match status" value="1"/>
</dbReference>
<dbReference type="SUPFAM" id="SSF103473">
    <property type="entry name" value="MFS general substrate transporter"/>
    <property type="match status" value="3"/>
</dbReference>
<protein>
    <submittedName>
        <fullName evidence="9">Uncharacterized protein</fullName>
    </submittedName>
</protein>
<evidence type="ECO:0000256" key="3">
    <source>
        <dbReference type="ARBA" id="ARBA00022692"/>
    </source>
</evidence>
<accession>A0A7R8WNF4</accession>
<feature type="transmembrane region" description="Helical" evidence="8">
    <location>
        <begin position="642"/>
        <end position="658"/>
    </location>
</feature>
<dbReference type="FunFam" id="1.20.1250.20:FF:000532">
    <property type="entry name" value="SLC (SoLute Carrier) homolog"/>
    <property type="match status" value="1"/>
</dbReference>
<feature type="transmembrane region" description="Helical" evidence="8">
    <location>
        <begin position="733"/>
        <end position="760"/>
    </location>
</feature>
<feature type="transmembrane region" description="Helical" evidence="8">
    <location>
        <begin position="702"/>
        <end position="721"/>
    </location>
</feature>
<feature type="non-terminal residue" evidence="9">
    <location>
        <position position="1"/>
    </location>
</feature>
<feature type="transmembrane region" description="Helical" evidence="8">
    <location>
        <begin position="539"/>
        <end position="559"/>
    </location>
</feature>
<feature type="transmembrane region" description="Helical" evidence="8">
    <location>
        <begin position="354"/>
        <end position="387"/>
    </location>
</feature>
<evidence type="ECO:0000256" key="1">
    <source>
        <dbReference type="ARBA" id="ARBA00004141"/>
    </source>
</evidence>
<gene>
    <name evidence="9" type="ORF">CTOB1V02_LOCUS10117</name>
</gene>